<keyword evidence="5" id="KW-1185">Reference proteome</keyword>
<dbReference type="InterPro" id="IPR037284">
    <property type="entry name" value="SUF_FeS_clus_asmbl_SufBD_sf"/>
</dbReference>
<dbReference type="GO" id="GO:0016226">
    <property type="term" value="P:iron-sulfur cluster assembly"/>
    <property type="evidence" value="ECO:0007669"/>
    <property type="project" value="InterPro"/>
</dbReference>
<evidence type="ECO:0000256" key="1">
    <source>
        <dbReference type="ARBA" id="ARBA00043967"/>
    </source>
</evidence>
<dbReference type="InterPro" id="IPR055346">
    <property type="entry name" value="Fe-S_cluster_assembly_SufBD"/>
</dbReference>
<dbReference type="PANTHER" id="PTHR30508">
    <property type="entry name" value="FES CLUSTER ASSEMBLY PROTEIN SUF"/>
    <property type="match status" value="1"/>
</dbReference>
<sequence length="415" mass="45795">MTSDTAEQKRVQKLHTEKLEPDWMRDLRLAALTHYEQLSTPQTTHPNTGFFPAARTPAPCPDLFEPEHLFLKTGRNRLSYANSRITVHHLEANLAKAGVLLVDLSLAIRVYPQLVRPYLAQLIPPAEHKWAALQTAVWNAGLFLYVPKNIRVKVPLQAWWHRTTGGGTLHPRVLVVAEENSDVTLLTGEVSKLEEAAFSILVSEVFAKKNARVRIASIGEHDAAMTRHTFARAKAERDAQVEWLFLDGSAGAVTADITSVLAGDNAQTKIDVAALSHAAQRLDLTLTARHIARHTSSSIRTRGVVTGAAETNTRVISQIEKNAVGTNAVQDARMLLLSEKARAKALPMLLIDEEDVKCDHAVSVGQLPPEPLFYLMSRGLSERAAKRLLLSGFLSPLAPDMTELLELWIERKASP</sequence>
<gene>
    <name evidence="4" type="ORF">CBW65_11765</name>
</gene>
<dbReference type="AlphaFoldDB" id="A0A1Y0IQH0"/>
<dbReference type="PANTHER" id="PTHR30508:SF1">
    <property type="entry name" value="UPF0051 PROTEIN ABCI8, CHLOROPLASTIC-RELATED"/>
    <property type="match status" value="1"/>
</dbReference>
<organism evidence="4 5">
    <name type="scientific">Tumebacillus avium</name>
    <dbReference type="NCBI Taxonomy" id="1903704"/>
    <lineage>
        <taxon>Bacteria</taxon>
        <taxon>Bacillati</taxon>
        <taxon>Bacillota</taxon>
        <taxon>Bacilli</taxon>
        <taxon>Bacillales</taxon>
        <taxon>Alicyclobacillaceae</taxon>
        <taxon>Tumebacillus</taxon>
    </lineage>
</organism>
<dbReference type="Proteomes" id="UP000195437">
    <property type="component" value="Chromosome"/>
</dbReference>
<accession>A0A1Y0IQH0</accession>
<dbReference type="InterPro" id="IPR000825">
    <property type="entry name" value="SUF_FeS_clus_asmbl_SufBD_core"/>
</dbReference>
<feature type="domain" description="SUF system FeS cluster assembly SufBD N-terminal" evidence="3">
    <location>
        <begin position="89"/>
        <end position="157"/>
    </location>
</feature>
<protein>
    <recommendedName>
        <fullName evidence="6">Fe-S cluster assembly protein SufD</fullName>
    </recommendedName>
</protein>
<evidence type="ECO:0000259" key="2">
    <source>
        <dbReference type="Pfam" id="PF01458"/>
    </source>
</evidence>
<dbReference type="SUPFAM" id="SSF101960">
    <property type="entry name" value="Stabilizer of iron transporter SufD"/>
    <property type="match status" value="1"/>
</dbReference>
<dbReference type="InterPro" id="IPR045595">
    <property type="entry name" value="SufBD_N"/>
</dbReference>
<evidence type="ECO:0000313" key="4">
    <source>
        <dbReference type="EMBL" id="ARU61613.1"/>
    </source>
</evidence>
<dbReference type="EMBL" id="CP021434">
    <property type="protein sequence ID" value="ARU61613.1"/>
    <property type="molecule type" value="Genomic_DNA"/>
</dbReference>
<dbReference type="RefSeq" id="WP_087456992.1">
    <property type="nucleotide sequence ID" value="NZ_CP021434.1"/>
</dbReference>
<dbReference type="Pfam" id="PF19295">
    <property type="entry name" value="SufBD_N"/>
    <property type="match status" value="1"/>
</dbReference>
<evidence type="ECO:0000313" key="5">
    <source>
        <dbReference type="Proteomes" id="UP000195437"/>
    </source>
</evidence>
<name>A0A1Y0IQH0_9BACL</name>
<dbReference type="Pfam" id="PF01458">
    <property type="entry name" value="SUFBD_core"/>
    <property type="match status" value="1"/>
</dbReference>
<reference evidence="5" key="1">
    <citation type="submission" date="2017-05" db="EMBL/GenBank/DDBJ databases">
        <authorList>
            <person name="Sung H."/>
        </authorList>
    </citation>
    <scope>NUCLEOTIDE SEQUENCE [LARGE SCALE GENOMIC DNA]</scope>
    <source>
        <strain evidence="5">AR23208</strain>
    </source>
</reference>
<dbReference type="KEGG" id="tum:CBW65_11765"/>
<feature type="domain" description="SUF system FeS cluster assembly SufBD core" evidence="2">
    <location>
        <begin position="166"/>
        <end position="393"/>
    </location>
</feature>
<dbReference type="OrthoDB" id="9803529at2"/>
<evidence type="ECO:0008006" key="6">
    <source>
        <dbReference type="Google" id="ProtNLM"/>
    </source>
</evidence>
<proteinExistence type="inferred from homology"/>
<comment type="similarity">
    <text evidence="1">Belongs to the iron-sulfur cluster assembly SufBD family.</text>
</comment>
<evidence type="ECO:0000259" key="3">
    <source>
        <dbReference type="Pfam" id="PF19295"/>
    </source>
</evidence>